<evidence type="ECO:0000256" key="1">
    <source>
        <dbReference type="SAM" id="MobiDB-lite"/>
    </source>
</evidence>
<accession>A0A1B6GUJ5</accession>
<feature type="non-terminal residue" evidence="2">
    <location>
        <position position="147"/>
    </location>
</feature>
<reference evidence="2" key="1">
    <citation type="submission" date="2015-11" db="EMBL/GenBank/DDBJ databases">
        <title>De novo transcriptome assembly of four potential Pierce s Disease insect vectors from Arizona vineyards.</title>
        <authorList>
            <person name="Tassone E.E."/>
        </authorList>
    </citation>
    <scope>NUCLEOTIDE SEQUENCE</scope>
</reference>
<protein>
    <submittedName>
        <fullName evidence="2">Uncharacterized protein</fullName>
    </submittedName>
</protein>
<dbReference type="EMBL" id="GECZ01003678">
    <property type="protein sequence ID" value="JAS66091.1"/>
    <property type="molecule type" value="Transcribed_RNA"/>
</dbReference>
<gene>
    <name evidence="2" type="ORF">g.44941</name>
</gene>
<proteinExistence type="predicted"/>
<feature type="region of interest" description="Disordered" evidence="1">
    <location>
        <begin position="20"/>
        <end position="88"/>
    </location>
</feature>
<name>A0A1B6GUJ5_9HEMI</name>
<organism evidence="2">
    <name type="scientific">Cuerna arida</name>
    <dbReference type="NCBI Taxonomy" id="1464854"/>
    <lineage>
        <taxon>Eukaryota</taxon>
        <taxon>Metazoa</taxon>
        <taxon>Ecdysozoa</taxon>
        <taxon>Arthropoda</taxon>
        <taxon>Hexapoda</taxon>
        <taxon>Insecta</taxon>
        <taxon>Pterygota</taxon>
        <taxon>Neoptera</taxon>
        <taxon>Paraneoptera</taxon>
        <taxon>Hemiptera</taxon>
        <taxon>Auchenorrhyncha</taxon>
        <taxon>Membracoidea</taxon>
        <taxon>Cicadellidae</taxon>
        <taxon>Cicadellinae</taxon>
        <taxon>Proconiini</taxon>
        <taxon>Cuerna</taxon>
    </lineage>
</organism>
<dbReference type="AlphaFoldDB" id="A0A1B6GUJ5"/>
<sequence length="147" mass="16667">QQKQQQQHFAKLFGPVTDSFEKLKGKKTTPKQHLSPEYYPTTTTTKPGTLPLHQFSLSSFPSRIVSKPPPHHAPSYSHPHSSSLPAHLIQSQLGISPLPPSVAPPIDCFSFEPPYNTRNSLYAHNQPPVYNYFTHRQQNFSMDITYN</sequence>
<evidence type="ECO:0000313" key="2">
    <source>
        <dbReference type="EMBL" id="JAS66091.1"/>
    </source>
</evidence>
<feature type="non-terminal residue" evidence="2">
    <location>
        <position position="1"/>
    </location>
</feature>
<feature type="compositionally biased region" description="Low complexity" evidence="1">
    <location>
        <begin position="73"/>
        <end position="88"/>
    </location>
</feature>